<accession>A0A5J4P2A8</accession>
<sequence>LKNTLSEERLDPIFQTELETAMKPTYQFTPNAATVSSDSEMTVGQREVLSCISSSLTNVTNRNTSVMQPPSDVDEKDEQFSQHAEERLKVGKRAQSDESVISSSWSVHEPVTVNDLSEHKLDVTWTVDHLQTVSNTPNEEVSTVMSKLPTQTDRSVKETRTTRDLTDLDDDSPTLSKSPHQKSLWTHNLSDCERNQKFASALVFCLDSAWFYALNCYNQAMGVSKHLWEVEPCATKVDCSGVVHLRLITHLCPPLWFVHSLLEHSSVRIREAGLTGYRVWLRHAMLTACPEHHQKIDHPLPSDARLSSLLASKLLKPSSSVFHSDAAQQAKSTPARRNLCSPGLLNRAFDLVLDAIGCSPVVNLADLNQQTSECRPGSACDTLDYLCSTEQLNSNVFVDSDGPSGKLCPQQSDHLLYLDYSLPLLLSSLIASSVDAMMSIHVKYGQSPDQLTSCTKEVDLCATGLTAITRLLQEMDDNCGGSLKTTVI</sequence>
<dbReference type="Proteomes" id="UP000324629">
    <property type="component" value="Unassembled WGS sequence"/>
</dbReference>
<feature type="compositionally biased region" description="Basic and acidic residues" evidence="1">
    <location>
        <begin position="154"/>
        <end position="166"/>
    </location>
</feature>
<organism evidence="2 3">
    <name type="scientific">Paragonimus westermani</name>
    <dbReference type="NCBI Taxonomy" id="34504"/>
    <lineage>
        <taxon>Eukaryota</taxon>
        <taxon>Metazoa</taxon>
        <taxon>Spiralia</taxon>
        <taxon>Lophotrochozoa</taxon>
        <taxon>Platyhelminthes</taxon>
        <taxon>Trematoda</taxon>
        <taxon>Digenea</taxon>
        <taxon>Plagiorchiida</taxon>
        <taxon>Troglotremata</taxon>
        <taxon>Troglotrematidae</taxon>
        <taxon>Paragonimus</taxon>
    </lineage>
</organism>
<protein>
    <submittedName>
        <fullName evidence="2">Uncharacterized protein</fullName>
    </submittedName>
</protein>
<feature type="region of interest" description="Disordered" evidence="1">
    <location>
        <begin position="136"/>
        <end position="181"/>
    </location>
</feature>
<evidence type="ECO:0000313" key="3">
    <source>
        <dbReference type="Proteomes" id="UP000324629"/>
    </source>
</evidence>
<reference evidence="2 3" key="1">
    <citation type="journal article" date="2019" name="Gigascience">
        <title>Whole-genome sequence of the oriental lung fluke Paragonimus westermani.</title>
        <authorList>
            <person name="Oey H."/>
            <person name="Zakrzewski M."/>
            <person name="Narain K."/>
            <person name="Devi K.R."/>
            <person name="Agatsuma T."/>
            <person name="Nawaratna S."/>
            <person name="Gobert G.N."/>
            <person name="Jones M.K."/>
            <person name="Ragan M.A."/>
            <person name="McManus D.P."/>
            <person name="Krause L."/>
        </authorList>
    </citation>
    <scope>NUCLEOTIDE SEQUENCE [LARGE SCALE GENOMIC DNA]</scope>
    <source>
        <strain evidence="2 3">IND2009</strain>
    </source>
</reference>
<feature type="non-terminal residue" evidence="2">
    <location>
        <position position="1"/>
    </location>
</feature>
<keyword evidence="3" id="KW-1185">Reference proteome</keyword>
<evidence type="ECO:0000313" key="2">
    <source>
        <dbReference type="EMBL" id="KAA3681973.1"/>
    </source>
</evidence>
<dbReference type="EMBL" id="QNGE01000092">
    <property type="protein sequence ID" value="KAA3681973.1"/>
    <property type="molecule type" value="Genomic_DNA"/>
</dbReference>
<proteinExistence type="predicted"/>
<dbReference type="AlphaFoldDB" id="A0A5J4P2A8"/>
<evidence type="ECO:0000256" key="1">
    <source>
        <dbReference type="SAM" id="MobiDB-lite"/>
    </source>
</evidence>
<feature type="compositionally biased region" description="Polar residues" evidence="1">
    <location>
        <begin position="136"/>
        <end position="153"/>
    </location>
</feature>
<name>A0A5J4P2A8_9TREM</name>
<gene>
    <name evidence="2" type="ORF">DEA37_0015251</name>
</gene>
<comment type="caution">
    <text evidence="2">The sequence shown here is derived from an EMBL/GenBank/DDBJ whole genome shotgun (WGS) entry which is preliminary data.</text>
</comment>